<dbReference type="AlphaFoldDB" id="A0A5M9NHJ9"/>
<evidence type="ECO:0000313" key="3">
    <source>
        <dbReference type="Proteomes" id="UP000322521"/>
    </source>
</evidence>
<feature type="signal peptide" evidence="1">
    <location>
        <begin position="1"/>
        <end position="18"/>
    </location>
</feature>
<name>A0A5M9NHJ9_9VIBR</name>
<dbReference type="RefSeq" id="WP_086712258.1">
    <property type="nucleotide sequence ID" value="NZ_AP025492.1"/>
</dbReference>
<dbReference type="OrthoDB" id="5829311at2"/>
<reference evidence="2 3" key="1">
    <citation type="submission" date="2019-09" db="EMBL/GenBank/DDBJ databases">
        <title>Draft genome sequence of various Type strains from the CCUG.</title>
        <authorList>
            <person name="Pineiro-Iglesias B."/>
            <person name="Tunovic T."/>
            <person name="Unosson C."/>
            <person name="Inganas E."/>
            <person name="Ohlen M."/>
            <person name="Cardew S."/>
            <person name="Jensie-Markopoulos S."/>
            <person name="Salva-Serra F."/>
            <person name="Jaen-Luchoro D."/>
            <person name="Karlsson R."/>
            <person name="Svensson-Stadler L."/>
            <person name="Chun J."/>
            <person name="Moore E."/>
        </authorList>
    </citation>
    <scope>NUCLEOTIDE SEQUENCE [LARGE SCALE GENOMIC DNA]</scope>
    <source>
        <strain evidence="2 3">CCUG 56969T</strain>
    </source>
</reference>
<comment type="caution">
    <text evidence="2">The sequence shown here is derived from an EMBL/GenBank/DDBJ whole genome shotgun (WGS) entry which is preliminary data.</text>
</comment>
<feature type="chain" id="PRO_5024274704" description="Porin family protein" evidence="1">
    <location>
        <begin position="19"/>
        <end position="228"/>
    </location>
</feature>
<keyword evidence="1" id="KW-0732">Signal</keyword>
<dbReference type="Proteomes" id="UP000322521">
    <property type="component" value="Unassembled WGS sequence"/>
</dbReference>
<gene>
    <name evidence="2" type="ORF">F4W18_17115</name>
</gene>
<dbReference type="SUPFAM" id="SSF56935">
    <property type="entry name" value="Porins"/>
    <property type="match status" value="1"/>
</dbReference>
<evidence type="ECO:0008006" key="4">
    <source>
        <dbReference type="Google" id="ProtNLM"/>
    </source>
</evidence>
<proteinExistence type="predicted"/>
<dbReference type="EMBL" id="VXJS01000011">
    <property type="protein sequence ID" value="KAA8670088.1"/>
    <property type="molecule type" value="Genomic_DNA"/>
</dbReference>
<organism evidence="2 3">
    <name type="scientific">Vibrio gigantis</name>
    <dbReference type="NCBI Taxonomy" id="296199"/>
    <lineage>
        <taxon>Bacteria</taxon>
        <taxon>Pseudomonadati</taxon>
        <taxon>Pseudomonadota</taxon>
        <taxon>Gammaproteobacteria</taxon>
        <taxon>Vibrionales</taxon>
        <taxon>Vibrionaceae</taxon>
        <taxon>Vibrio</taxon>
    </lineage>
</organism>
<accession>A0A5M9NHJ9</accession>
<protein>
    <recommendedName>
        <fullName evidence="4">Porin family protein</fullName>
    </recommendedName>
</protein>
<evidence type="ECO:0000313" key="2">
    <source>
        <dbReference type="EMBL" id="KAA8670088.1"/>
    </source>
</evidence>
<keyword evidence="3" id="KW-1185">Reference proteome</keyword>
<evidence type="ECO:0000256" key="1">
    <source>
        <dbReference type="SAM" id="SignalP"/>
    </source>
</evidence>
<sequence length="228" mass="25387">MKKYIILLTALTSLSASANDFTFVSGGLQYGIDDGLSDSVIGQSEGSVGGYSRISWNFYDHLFADYSISYNSYDGPSFQSSTLSLSSYSSTTKQDFGLGYYFELGSFSPYVKINRTSFKQSYKGTTDTFVPGGGDPQIFKESYTLKGYGVELGSMIHMSDAWALRVLASVTEPEGDNQNLHLYETYLISDTQFSKNWSFEAALGYRKLKDDYVDLGEFMPQVGVKYLF</sequence>